<dbReference type="STRING" id="477641.MODMU_3252"/>
<dbReference type="KEGG" id="mmar:MODMU_3252"/>
<comment type="function">
    <text evidence="1">Could be involved in insertion of integral membrane proteins into the membrane.</text>
</comment>
<keyword evidence="4" id="KW-1185">Reference proteome</keyword>
<evidence type="ECO:0000313" key="4">
    <source>
        <dbReference type="Proteomes" id="UP000006461"/>
    </source>
</evidence>
<organism evidence="3 4">
    <name type="scientific">Modestobacter italicus (strain DSM 44449 / CECT 9708 / BC 501)</name>
    <dbReference type="NCBI Taxonomy" id="2732864"/>
    <lineage>
        <taxon>Bacteria</taxon>
        <taxon>Bacillati</taxon>
        <taxon>Actinomycetota</taxon>
        <taxon>Actinomycetes</taxon>
        <taxon>Geodermatophilales</taxon>
        <taxon>Geodermatophilaceae</taxon>
        <taxon>Modestobacter</taxon>
    </lineage>
</organism>
<evidence type="ECO:0000256" key="2">
    <source>
        <dbReference type="SAM" id="MobiDB-lite"/>
    </source>
</evidence>
<dbReference type="Pfam" id="PF01809">
    <property type="entry name" value="YidD"/>
    <property type="match status" value="1"/>
</dbReference>
<keyword evidence="1" id="KW-0472">Membrane</keyword>
<dbReference type="eggNOG" id="COG0759">
    <property type="taxonomic scope" value="Bacteria"/>
</dbReference>
<sequence length="160" mass="17340">MVFVWGSGGGGPRRRRGWGGPGYRRGYGPPPGYGYGGYGPGYRRNDSCLRDLLFLNTGCCLAQALGCGMEMLLVAPSTVRRVRAESTGGRVADRLVAAVRLYQREVSPRRPPCCHFTPTCSAYAVEALQQHGALRGSWLTARRLVRCRPGGRRGADPVPS</sequence>
<feature type="region of interest" description="Disordered" evidence="2">
    <location>
        <begin position="1"/>
        <end position="23"/>
    </location>
</feature>
<reference evidence="3 4" key="1">
    <citation type="journal article" date="2012" name="J. Bacteriol.">
        <title>Genome Sequence of Radiation-Resistant Modestobacter marinus Strain BC501, a Representative Actinobacterium That Thrives on Calcareous Stone Surfaces.</title>
        <authorList>
            <person name="Normand P."/>
            <person name="Gury J."/>
            <person name="Pujic P."/>
            <person name="Chouaia B."/>
            <person name="Crotti E."/>
            <person name="Brusetti L."/>
            <person name="Daffonchio D."/>
            <person name="Vacherie B."/>
            <person name="Barbe V."/>
            <person name="Medigue C."/>
            <person name="Calteau A."/>
            <person name="Ghodhbane-Gtari F."/>
            <person name="Essoussi I."/>
            <person name="Nouioui I."/>
            <person name="Abbassi-Ghozzi I."/>
            <person name="Gtari M."/>
        </authorList>
    </citation>
    <scope>NUCLEOTIDE SEQUENCE [LARGE SCALE GENOMIC DNA]</scope>
    <source>
        <strain evidence="4">BC 501</strain>
    </source>
</reference>
<dbReference type="PANTHER" id="PTHR33383">
    <property type="entry name" value="MEMBRANE PROTEIN INSERTION EFFICIENCY FACTOR-RELATED"/>
    <property type="match status" value="1"/>
</dbReference>
<dbReference type="PATRIC" id="fig|477641.3.peg.3075"/>
<feature type="compositionally biased region" description="Gly residues" evidence="2">
    <location>
        <begin position="1"/>
        <end position="11"/>
    </location>
</feature>
<dbReference type="HAMAP" id="MF_00386">
    <property type="entry name" value="UPF0161_YidD"/>
    <property type="match status" value="1"/>
</dbReference>
<evidence type="ECO:0000256" key="1">
    <source>
        <dbReference type="HAMAP-Rule" id="MF_00386"/>
    </source>
</evidence>
<dbReference type="InterPro" id="IPR002696">
    <property type="entry name" value="Membr_insert_effic_factor_YidD"/>
</dbReference>
<dbReference type="EMBL" id="FO203431">
    <property type="protein sequence ID" value="CCH88665.1"/>
    <property type="molecule type" value="Genomic_DNA"/>
</dbReference>
<gene>
    <name evidence="3" type="ordered locus">MODMU_3252</name>
</gene>
<dbReference type="NCBIfam" id="TIGR00278">
    <property type="entry name" value="membrane protein insertion efficiency factor YidD"/>
    <property type="match status" value="1"/>
</dbReference>
<name>I4EZ52_MODI5</name>
<protein>
    <recommendedName>
        <fullName evidence="1">Putative membrane protein insertion efficiency factor</fullName>
    </recommendedName>
</protein>
<dbReference type="HOGENOM" id="CLU_1650227_0_0_11"/>
<comment type="subcellular location">
    <subcellularLocation>
        <location evidence="1">Cell membrane</location>
        <topology evidence="1">Peripheral membrane protein</topology>
        <orientation evidence="1">Cytoplasmic side</orientation>
    </subcellularLocation>
</comment>
<accession>I4EZ52</accession>
<dbReference type="Proteomes" id="UP000006461">
    <property type="component" value="Chromosome"/>
</dbReference>
<keyword evidence="1" id="KW-1003">Cell membrane</keyword>
<dbReference type="PANTHER" id="PTHR33383:SF1">
    <property type="entry name" value="MEMBRANE PROTEIN INSERTION EFFICIENCY FACTOR-RELATED"/>
    <property type="match status" value="1"/>
</dbReference>
<dbReference type="OMA" id="EISAHRP"/>
<dbReference type="SMART" id="SM01234">
    <property type="entry name" value="Haemolytic"/>
    <property type="match status" value="1"/>
</dbReference>
<dbReference type="GO" id="GO:0005886">
    <property type="term" value="C:plasma membrane"/>
    <property type="evidence" value="ECO:0007669"/>
    <property type="project" value="UniProtKB-SubCell"/>
</dbReference>
<proteinExistence type="inferred from homology"/>
<comment type="similarity">
    <text evidence="1">Belongs to the UPF0161 family.</text>
</comment>
<evidence type="ECO:0000313" key="3">
    <source>
        <dbReference type="EMBL" id="CCH88665.1"/>
    </source>
</evidence>
<dbReference type="AlphaFoldDB" id="I4EZ52"/>